<dbReference type="EMBL" id="CAXHTB010000009">
    <property type="protein sequence ID" value="CAL0312857.1"/>
    <property type="molecule type" value="Genomic_DNA"/>
</dbReference>
<keyword evidence="2" id="KW-1185">Reference proteome</keyword>
<proteinExistence type="predicted"/>
<evidence type="ECO:0000313" key="1">
    <source>
        <dbReference type="EMBL" id="CAL0312857.1"/>
    </source>
</evidence>
<dbReference type="AlphaFoldDB" id="A0AAV1WU74"/>
<protein>
    <submittedName>
        <fullName evidence="1">Uncharacterized protein</fullName>
    </submittedName>
</protein>
<organism evidence="1 2">
    <name type="scientific">Lupinus luteus</name>
    <name type="common">European yellow lupine</name>
    <dbReference type="NCBI Taxonomy" id="3873"/>
    <lineage>
        <taxon>Eukaryota</taxon>
        <taxon>Viridiplantae</taxon>
        <taxon>Streptophyta</taxon>
        <taxon>Embryophyta</taxon>
        <taxon>Tracheophyta</taxon>
        <taxon>Spermatophyta</taxon>
        <taxon>Magnoliopsida</taxon>
        <taxon>eudicotyledons</taxon>
        <taxon>Gunneridae</taxon>
        <taxon>Pentapetalae</taxon>
        <taxon>rosids</taxon>
        <taxon>fabids</taxon>
        <taxon>Fabales</taxon>
        <taxon>Fabaceae</taxon>
        <taxon>Papilionoideae</taxon>
        <taxon>50 kb inversion clade</taxon>
        <taxon>genistoids sensu lato</taxon>
        <taxon>core genistoids</taxon>
        <taxon>Genisteae</taxon>
        <taxon>Lupinus</taxon>
    </lineage>
</organism>
<sequence>MSKVWLILYSNGRIYEGPHGTTFEGDKKSIQIERGICLENLKSEIGSKLMYGKSQVISKLSTKMLVEENSKRYIEYVINDDSDIRCMIDMFNESSFKSS</sequence>
<dbReference type="Proteomes" id="UP001497480">
    <property type="component" value="Unassembled WGS sequence"/>
</dbReference>
<comment type="caution">
    <text evidence="1">The sequence shown here is derived from an EMBL/GenBank/DDBJ whole genome shotgun (WGS) entry which is preliminary data.</text>
</comment>
<name>A0AAV1WU74_LUPLU</name>
<evidence type="ECO:0000313" key="2">
    <source>
        <dbReference type="Proteomes" id="UP001497480"/>
    </source>
</evidence>
<gene>
    <name evidence="1" type="ORF">LLUT_LOCUS13917</name>
</gene>
<reference evidence="1 2" key="1">
    <citation type="submission" date="2024-03" db="EMBL/GenBank/DDBJ databases">
        <authorList>
            <person name="Martinez-Hernandez J."/>
        </authorList>
    </citation>
    <scope>NUCLEOTIDE SEQUENCE [LARGE SCALE GENOMIC DNA]</scope>
</reference>
<accession>A0AAV1WU74</accession>